<proteinExistence type="inferred from homology"/>
<dbReference type="GO" id="GO:0006260">
    <property type="term" value="P:DNA replication"/>
    <property type="evidence" value="ECO:0007669"/>
    <property type="project" value="UniProtKB-KW"/>
</dbReference>
<evidence type="ECO:0000256" key="1">
    <source>
        <dbReference type="ARBA" id="ARBA00003293"/>
    </source>
</evidence>
<protein>
    <submittedName>
        <fullName evidence="8">Replication endonuclease</fullName>
    </submittedName>
</protein>
<dbReference type="GO" id="GO:0004519">
    <property type="term" value="F:endonuclease activity"/>
    <property type="evidence" value="ECO:0007669"/>
    <property type="project" value="UniProtKB-KW"/>
</dbReference>
<comment type="caution">
    <text evidence="8">The sequence shown here is derived from an EMBL/GenBank/DDBJ whole genome shotgun (WGS) entry which is preliminary data.</text>
</comment>
<evidence type="ECO:0000256" key="5">
    <source>
        <dbReference type="ARBA" id="ARBA00022759"/>
    </source>
</evidence>
<comment type="similarity">
    <text evidence="2">Belongs to the phage GPA family.</text>
</comment>
<gene>
    <name evidence="8" type="ORF">INT80_00095</name>
</gene>
<reference evidence="8" key="1">
    <citation type="submission" date="2020-11" db="EMBL/GenBank/DDBJ databases">
        <title>Gallibacterium anatis 1637, full genome, WGS.</title>
        <authorList>
            <person name="Laishevtcev A.I."/>
            <person name="Yakimova E.A."/>
            <person name="Petkovich D."/>
            <person name="Stepanova T.V."/>
            <person name="Kalendr R.S."/>
            <person name="Rubalsky E.O."/>
            <person name="Zulkarneev E.R."/>
            <person name="Aleshkin A.V."/>
        </authorList>
    </citation>
    <scope>NUCLEOTIDE SEQUENCE</scope>
    <source>
        <strain evidence="8">1637</strain>
    </source>
</reference>
<sequence>MFYKTVSNPAVRRCELMNRMRGFEELAKFMVMSANFIL</sequence>
<comment type="function">
    <text evidence="1">Possible endonuclease which induces a single-strand cut and initiates DNA replication.</text>
</comment>
<dbReference type="Pfam" id="PF05840">
    <property type="entry name" value="Phage_GPA"/>
    <property type="match status" value="1"/>
</dbReference>
<dbReference type="AlphaFoldDB" id="A0A930USW3"/>
<keyword evidence="6" id="KW-0378">Hydrolase</keyword>
<dbReference type="EMBL" id="JADION010000001">
    <property type="protein sequence ID" value="MBF4102086.1"/>
    <property type="molecule type" value="Genomic_DNA"/>
</dbReference>
<feature type="domain" description="Replication gene A protein-like" evidence="7">
    <location>
        <begin position="1"/>
        <end position="36"/>
    </location>
</feature>
<organism evidence="8">
    <name type="scientific">Gallibacterium anatis</name>
    <dbReference type="NCBI Taxonomy" id="750"/>
    <lineage>
        <taxon>Bacteria</taxon>
        <taxon>Pseudomonadati</taxon>
        <taxon>Pseudomonadota</taxon>
        <taxon>Gammaproteobacteria</taxon>
        <taxon>Pasteurellales</taxon>
        <taxon>Pasteurellaceae</taxon>
        <taxon>Gallibacterium</taxon>
    </lineage>
</organism>
<evidence type="ECO:0000256" key="6">
    <source>
        <dbReference type="ARBA" id="ARBA00022801"/>
    </source>
</evidence>
<evidence type="ECO:0000259" key="7">
    <source>
        <dbReference type="Pfam" id="PF05840"/>
    </source>
</evidence>
<keyword evidence="4" id="KW-0540">Nuclease</keyword>
<keyword evidence="5 8" id="KW-0255">Endonuclease</keyword>
<evidence type="ECO:0000313" key="8">
    <source>
        <dbReference type="EMBL" id="MBF4102086.1"/>
    </source>
</evidence>
<keyword evidence="3" id="KW-0235">DNA replication</keyword>
<evidence type="ECO:0000256" key="2">
    <source>
        <dbReference type="ARBA" id="ARBA00009260"/>
    </source>
</evidence>
<name>A0A930USW3_9PAST</name>
<dbReference type="GO" id="GO:0016787">
    <property type="term" value="F:hydrolase activity"/>
    <property type="evidence" value="ECO:0007669"/>
    <property type="project" value="UniProtKB-KW"/>
</dbReference>
<evidence type="ECO:0000256" key="4">
    <source>
        <dbReference type="ARBA" id="ARBA00022722"/>
    </source>
</evidence>
<dbReference type="InterPro" id="IPR008766">
    <property type="entry name" value="Replication_gene_A-like"/>
</dbReference>
<accession>A0A930USW3</accession>
<evidence type="ECO:0000256" key="3">
    <source>
        <dbReference type="ARBA" id="ARBA00022705"/>
    </source>
</evidence>